<dbReference type="GO" id="GO:0045170">
    <property type="term" value="C:spectrosome"/>
    <property type="evidence" value="ECO:0007669"/>
    <property type="project" value="UniProtKB-ARBA"/>
</dbReference>
<dbReference type="Gene3D" id="1.20.58.60">
    <property type="match status" value="3"/>
</dbReference>
<dbReference type="SMART" id="SM00150">
    <property type="entry name" value="SPEC"/>
    <property type="match status" value="2"/>
</dbReference>
<dbReference type="GO" id="GO:0045169">
    <property type="term" value="C:fusome"/>
    <property type="evidence" value="ECO:0007669"/>
    <property type="project" value="UniProtKB-ARBA"/>
</dbReference>
<dbReference type="GO" id="GO:0031594">
    <property type="term" value="C:neuromuscular junction"/>
    <property type="evidence" value="ECO:0007669"/>
    <property type="project" value="UniProtKB-ARBA"/>
</dbReference>
<comment type="subcellular location">
    <subcellularLocation>
        <location evidence="1">Cytoplasm</location>
        <location evidence="1">Cytoskeleton</location>
    </subcellularLocation>
</comment>
<keyword evidence="6" id="KW-0677">Repeat</keyword>
<comment type="caution">
    <text evidence="10">The sequence shown here is derived from an EMBL/GenBank/DDBJ whole genome shotgun (WGS) entry which is preliminary data.</text>
</comment>
<dbReference type="InterPro" id="IPR018159">
    <property type="entry name" value="Spectrin/alpha-actinin"/>
</dbReference>
<dbReference type="GO" id="GO:0007274">
    <property type="term" value="P:neuromuscular synaptic transmission"/>
    <property type="evidence" value="ECO:0007669"/>
    <property type="project" value="UniProtKB-ARBA"/>
</dbReference>
<evidence type="ECO:0000256" key="4">
    <source>
        <dbReference type="ARBA" id="ARBA00022490"/>
    </source>
</evidence>
<dbReference type="GO" id="GO:0048790">
    <property type="term" value="P:maintenance of presynaptic active zone structure"/>
    <property type="evidence" value="ECO:0007669"/>
    <property type="project" value="UniProtKB-ARBA"/>
</dbReference>
<keyword evidence="4" id="KW-0963">Cytoplasm</keyword>
<dbReference type="AlphaFoldDB" id="A0A8K0KMC2"/>
<evidence type="ECO:0000256" key="7">
    <source>
        <dbReference type="ARBA" id="ARBA00023203"/>
    </source>
</evidence>
<keyword evidence="8" id="KW-0206">Cytoskeleton</keyword>
<comment type="similarity">
    <text evidence="2">Belongs to the spectrin family.</text>
</comment>
<dbReference type="GO" id="GO:0016199">
    <property type="term" value="P:axon midline choice point recognition"/>
    <property type="evidence" value="ECO:0007669"/>
    <property type="project" value="UniProtKB-ARBA"/>
</dbReference>
<proteinExistence type="inferred from homology"/>
<dbReference type="Pfam" id="PF00435">
    <property type="entry name" value="Spectrin"/>
    <property type="match status" value="3"/>
</dbReference>
<evidence type="ECO:0000256" key="1">
    <source>
        <dbReference type="ARBA" id="ARBA00004245"/>
    </source>
</evidence>
<dbReference type="CDD" id="cd00176">
    <property type="entry name" value="SPEC"/>
    <property type="match status" value="1"/>
</dbReference>
<organism evidence="10 11">
    <name type="scientific">Ladona fulva</name>
    <name type="common">Scarce chaser dragonfly</name>
    <name type="synonym">Libellula fulva</name>
    <dbReference type="NCBI Taxonomy" id="123851"/>
    <lineage>
        <taxon>Eukaryota</taxon>
        <taxon>Metazoa</taxon>
        <taxon>Ecdysozoa</taxon>
        <taxon>Arthropoda</taxon>
        <taxon>Hexapoda</taxon>
        <taxon>Insecta</taxon>
        <taxon>Pterygota</taxon>
        <taxon>Palaeoptera</taxon>
        <taxon>Odonata</taxon>
        <taxon>Epiprocta</taxon>
        <taxon>Anisoptera</taxon>
        <taxon>Libelluloidea</taxon>
        <taxon>Libellulidae</taxon>
        <taxon>Ladona</taxon>
    </lineage>
</organism>
<accession>A0A8K0KMC2</accession>
<evidence type="ECO:0000256" key="9">
    <source>
        <dbReference type="SAM" id="MobiDB-lite"/>
    </source>
</evidence>
<reference evidence="10" key="1">
    <citation type="submission" date="2013-04" db="EMBL/GenBank/DDBJ databases">
        <authorList>
            <person name="Qu J."/>
            <person name="Murali S.C."/>
            <person name="Bandaranaike D."/>
            <person name="Bellair M."/>
            <person name="Blankenburg K."/>
            <person name="Chao H."/>
            <person name="Dinh H."/>
            <person name="Doddapaneni H."/>
            <person name="Downs B."/>
            <person name="Dugan-Rocha S."/>
            <person name="Elkadiri S."/>
            <person name="Gnanaolivu R.D."/>
            <person name="Hernandez B."/>
            <person name="Javaid M."/>
            <person name="Jayaseelan J.C."/>
            <person name="Lee S."/>
            <person name="Li M."/>
            <person name="Ming W."/>
            <person name="Munidasa M."/>
            <person name="Muniz J."/>
            <person name="Nguyen L."/>
            <person name="Ongeri F."/>
            <person name="Osuji N."/>
            <person name="Pu L.-L."/>
            <person name="Puazo M."/>
            <person name="Qu C."/>
            <person name="Quiroz J."/>
            <person name="Raj R."/>
            <person name="Weissenberger G."/>
            <person name="Xin Y."/>
            <person name="Zou X."/>
            <person name="Han Y."/>
            <person name="Richards S."/>
            <person name="Worley K."/>
            <person name="Muzny D."/>
            <person name="Gibbs R."/>
        </authorList>
    </citation>
    <scope>NUCLEOTIDE SEQUENCE</scope>
    <source>
        <strain evidence="10">Sampled in the wild</strain>
    </source>
</reference>
<keyword evidence="7" id="KW-0009">Actin-binding</keyword>
<evidence type="ECO:0000256" key="6">
    <source>
        <dbReference type="ARBA" id="ARBA00022737"/>
    </source>
</evidence>
<feature type="region of interest" description="Disordered" evidence="9">
    <location>
        <begin position="288"/>
        <end position="311"/>
    </location>
</feature>
<dbReference type="GO" id="GO:0008017">
    <property type="term" value="F:microtubule binding"/>
    <property type="evidence" value="ECO:0007669"/>
    <property type="project" value="UniProtKB-ARBA"/>
</dbReference>
<evidence type="ECO:0000256" key="8">
    <source>
        <dbReference type="ARBA" id="ARBA00023212"/>
    </source>
</evidence>
<keyword evidence="11" id="KW-1185">Reference proteome</keyword>
<evidence type="ECO:0000256" key="2">
    <source>
        <dbReference type="ARBA" id="ARBA00006826"/>
    </source>
</evidence>
<name>A0A8K0KMC2_LADFU</name>
<dbReference type="GO" id="GO:0007026">
    <property type="term" value="P:negative regulation of microtubule depolymerization"/>
    <property type="evidence" value="ECO:0007669"/>
    <property type="project" value="UniProtKB-ARBA"/>
</dbReference>
<gene>
    <name evidence="10" type="ORF">J437_LFUL016676</name>
</gene>
<dbReference type="GO" id="GO:0005856">
    <property type="term" value="C:cytoskeleton"/>
    <property type="evidence" value="ECO:0007669"/>
    <property type="project" value="UniProtKB-SubCell"/>
</dbReference>
<evidence type="ECO:0008006" key="12">
    <source>
        <dbReference type="Google" id="ProtNLM"/>
    </source>
</evidence>
<dbReference type="InterPro" id="IPR002017">
    <property type="entry name" value="Spectrin_repeat"/>
</dbReference>
<dbReference type="GO" id="GO:0016328">
    <property type="term" value="C:lateral plasma membrane"/>
    <property type="evidence" value="ECO:0007669"/>
    <property type="project" value="UniProtKB-ARBA"/>
</dbReference>
<dbReference type="SUPFAM" id="SSF46966">
    <property type="entry name" value="Spectrin repeat"/>
    <property type="match status" value="3"/>
</dbReference>
<keyword evidence="5" id="KW-0597">Phosphoprotein</keyword>
<dbReference type="Proteomes" id="UP000792457">
    <property type="component" value="Unassembled WGS sequence"/>
</dbReference>
<dbReference type="GO" id="GO:0051693">
    <property type="term" value="P:actin filament capping"/>
    <property type="evidence" value="ECO:0007669"/>
    <property type="project" value="UniProtKB-KW"/>
</dbReference>
<evidence type="ECO:0000256" key="5">
    <source>
        <dbReference type="ARBA" id="ARBA00022553"/>
    </source>
</evidence>
<feature type="non-terminal residue" evidence="10">
    <location>
        <position position="1"/>
    </location>
</feature>
<dbReference type="FunFam" id="1.20.58.60:FF:000020">
    <property type="entry name" value="Spectrin alpha chain, non-erythrocytic 1"/>
    <property type="match status" value="1"/>
</dbReference>
<keyword evidence="3" id="KW-0117">Actin capping</keyword>
<sequence length="311" mass="35231">MKNDGLALVSPAKQQGEEDQTVDGEDIEPSLALLADLRRKLIAAWEERRQALAHAHQLQVFLEQAQQADEWLASKEAFLANDDLGDSLSSVEALVRRHEAFEKTVTAQASRIDELEKSAREALSDPTHLHAAAISECLSAVCARRDRLMESAVSRRRKLRDSYDLQKFLQNFYEVESWIHQKMQGARDESYRDSSNLQSKIQRHAAFEAEIAANSGRVTAVISEGESLIAAGHFAGMEIQLRVSELENDWRMLQDALTLKKERLQDAYQALLFGRSLDDLERWMEEAENQLASEDHGKDPASVRNLLRKHK</sequence>
<protein>
    <recommendedName>
        <fullName evidence="12">Spectrin alpha chain-like protein</fullName>
    </recommendedName>
</protein>
<evidence type="ECO:0000313" key="11">
    <source>
        <dbReference type="Proteomes" id="UP000792457"/>
    </source>
</evidence>
<dbReference type="PANTHER" id="PTHR11915">
    <property type="entry name" value="SPECTRIN/FILAMIN RELATED CYTOSKELETAL PROTEIN"/>
    <property type="match status" value="1"/>
</dbReference>
<feature type="region of interest" description="Disordered" evidence="9">
    <location>
        <begin position="1"/>
        <end position="25"/>
    </location>
</feature>
<dbReference type="OrthoDB" id="9942256at2759"/>
<dbReference type="GO" id="GO:0042062">
    <property type="term" value="P:long-term strengthening of neuromuscular junction"/>
    <property type="evidence" value="ECO:0007669"/>
    <property type="project" value="UniProtKB-ARBA"/>
</dbReference>
<evidence type="ECO:0000256" key="3">
    <source>
        <dbReference type="ARBA" id="ARBA00022467"/>
    </source>
</evidence>
<dbReference type="EMBL" id="KZ309219">
    <property type="protein sequence ID" value="KAG8237737.1"/>
    <property type="molecule type" value="Genomic_DNA"/>
</dbReference>
<evidence type="ECO:0000313" key="10">
    <source>
        <dbReference type="EMBL" id="KAG8237737.1"/>
    </source>
</evidence>
<dbReference type="FunFam" id="1.20.58.60:FF:000007">
    <property type="entry name" value="Spectrin alpha chain non-erythrocytic 1"/>
    <property type="match status" value="1"/>
</dbReference>
<reference evidence="10" key="2">
    <citation type="submission" date="2017-10" db="EMBL/GenBank/DDBJ databases">
        <title>Ladona fulva Genome sequencing and assembly.</title>
        <authorList>
            <person name="Murali S."/>
            <person name="Richards S."/>
            <person name="Bandaranaike D."/>
            <person name="Bellair M."/>
            <person name="Blankenburg K."/>
            <person name="Chao H."/>
            <person name="Dinh H."/>
            <person name="Doddapaneni H."/>
            <person name="Dugan-Rocha S."/>
            <person name="Elkadiri S."/>
            <person name="Gnanaolivu R."/>
            <person name="Hernandez B."/>
            <person name="Skinner E."/>
            <person name="Javaid M."/>
            <person name="Lee S."/>
            <person name="Li M."/>
            <person name="Ming W."/>
            <person name="Munidasa M."/>
            <person name="Muniz J."/>
            <person name="Nguyen L."/>
            <person name="Hughes D."/>
            <person name="Osuji N."/>
            <person name="Pu L.-L."/>
            <person name="Puazo M."/>
            <person name="Qu C."/>
            <person name="Quiroz J."/>
            <person name="Raj R."/>
            <person name="Weissenberger G."/>
            <person name="Xin Y."/>
            <person name="Zou X."/>
            <person name="Han Y."/>
            <person name="Worley K."/>
            <person name="Muzny D."/>
            <person name="Gibbs R."/>
        </authorList>
    </citation>
    <scope>NUCLEOTIDE SEQUENCE</scope>
    <source>
        <strain evidence="10">Sampled in the wild</strain>
    </source>
</reference>
<dbReference type="GO" id="GO:0003779">
    <property type="term" value="F:actin binding"/>
    <property type="evidence" value="ECO:0007669"/>
    <property type="project" value="UniProtKB-KW"/>
</dbReference>